<dbReference type="CDD" id="cd08374">
    <property type="entry name" value="C2F_Ferlin"/>
    <property type="match status" value="1"/>
</dbReference>
<keyword evidence="7 8" id="KW-0472">Membrane</keyword>
<dbReference type="GO" id="GO:0007009">
    <property type="term" value="P:plasma membrane organization"/>
    <property type="evidence" value="ECO:0007669"/>
    <property type="project" value="TreeGrafter"/>
</dbReference>
<dbReference type="PANTHER" id="PTHR12546:SF60">
    <property type="entry name" value="MISFIRE, ISOFORM F"/>
    <property type="match status" value="1"/>
</dbReference>
<evidence type="ECO:0000256" key="7">
    <source>
        <dbReference type="ARBA" id="ARBA00023136"/>
    </source>
</evidence>
<dbReference type="InterPro" id="IPR055072">
    <property type="entry name" value="Ferlin_DSRM"/>
</dbReference>
<keyword evidence="3" id="KW-0479">Metal-binding</keyword>
<dbReference type="PROSITE" id="PS50004">
    <property type="entry name" value="C2"/>
    <property type="match status" value="4"/>
</dbReference>
<dbReference type="Pfam" id="PF16165">
    <property type="entry name" value="Ferlin_C"/>
    <property type="match status" value="1"/>
</dbReference>
<dbReference type="Pfam" id="PF00168">
    <property type="entry name" value="C2"/>
    <property type="match status" value="5"/>
</dbReference>
<dbReference type="PANTHER" id="PTHR12546">
    <property type="entry name" value="FER-1-LIKE"/>
    <property type="match status" value="1"/>
</dbReference>
<dbReference type="Pfam" id="PF08150">
    <property type="entry name" value="FerB"/>
    <property type="match status" value="1"/>
</dbReference>
<dbReference type="InterPro" id="IPR012561">
    <property type="entry name" value="Ferlin_B-domain"/>
</dbReference>
<accession>A0A9P0D6Y7</accession>
<protein>
    <recommendedName>
        <fullName evidence="9">C2 domain-containing protein</fullName>
    </recommendedName>
</protein>
<name>A0A9P0D6Y7_9CUCU</name>
<feature type="domain" description="C2" evidence="9">
    <location>
        <begin position="660"/>
        <end position="789"/>
    </location>
</feature>
<sequence>MTSYYVTRIELTSAGTYRYLCIVCQRQNVFKMPLKKQVFLITVTVLEGRHYVWPNMDSAVITRIDDAHKCTGVRKNSDAPYYNEYFVFEFYTTLETILEKNITITVIVPCNLWRKRKILGYVSLDVATVWQQKNHQFFHKWAILSTMKTEAYSGPRGYLKLDISVLAKGEIPKIPPNVINDEIEGNLLLPEGKFTERQKAKYMFDIYCCKNLIDKPSNIVRERLNIVEELKVTGPTTFVEVSFAGVSARTSTKKNTCFPEFNEKLTIIDLFPPLCQTIKVEICYGDVIRKFVHSQTHINLKQISNDHDEGFLPTLGPIYLHLYTRNPLEGYAGSVLMAINTEVNDSIFAANKKGTMVENIHPIVEQKYFDSEDVVLFGIIYELTAISKKYAKRAISIIMTFGETLCQKKTFDGLEAPCVNAASGLSPEKIGKNYYYVNLFDEKPCLWILRSVPFFKKRIYNSNILIKITQGLKMKLKEIECLFESENQREVSEDINQKLLDVTDFIWAAGKKYIDIISSYSVEYNTILDVERRKLCLQEINDIIRKTKNFDGKYSNKKTFRKLQKIYNRIEVLIDDIQDCWPDIILWLVHGNKNVAFFKIPARDLIFSQIDEERGQFCGIKRTICFYDHIRDKRHLAAKMDVKMYLTLDRQKFACRMEMPPEVNCDSIESVPRCLATKAKKQFELRCYIFQGKIVSGFDKSGLGDPFVRVIVQNQLKETRVINKCLNPIWDQTLVFPNITIDEFYVPSVLMEIYDKDELNSVEFIGRAIIIPKLTIGDTESDPLKLEWYKTYYNDEVAGEVLGLFEYIEVSENSPQLELPKSGKLYSIPKEIKPELVNHKIEVLFWGMRDLGKVNLISIKRPRITVFCGDNFLHSDTIENAHKNLNFASQTKSLSLIFPVQKEYAPPLRLKMYDSRRFGVYTYAGCHITTISSFIMTPITVEERKRRMSDINIWSSESYASSSVSVEKVETVHINIQPEEATEIVSEEPKRRGGFLFRVCTFCCKPLSEQEKRLKNPTLSDTTYEPLTAVVEEDVEDYDWWTKFYASVEKTQNSNLQPLKRISTLKVYENELEQQPEFKGFTDMLTSFEIIKGKRSGDSIIDKVHISGIFKGSVKIYQWPLEDDRQYVSNDGYPLEEGAFNNYPENIPLRYLLRVYMIRGLGLRPKDLNGTSDPYLVLKLNDKVLNDRAQYIPRNVNPIFGKCFELTGTFPQDYLLKILVWDMDVASMDDLIGETEIDLENRFYSKHMASCGIAETYEETGYNAWRGQNRPSTILAGLCKKYNIQGPVYKATSVKVGSKEFIEKGFAACEDRNRDIEVLALTALRRWREMPLVGFSLVPEHVETRSLFHPTKPGIEQGKLQLWIDIFPASDLPPPPKVDIKIRKPVRYELRVIIWNTDEVVLDEDDFYSGDKKCDIYVKGWVADPSHSQYTDVHYRSLTGEGNFNWRFVFRFDYLATENKIVIKKKENLFAMDETEYKIPCTLTLQIWDNDTFSKDDFIGTLTLELPKLSRPAKAVNKCTLQILEKSAPTVNLFKIRRTKGWWPLKGLDSKTKEEICTGKVEAEMELITLIDADKEPVGLGRNNPHALPAPNRPDTSFSWFRNPLKAIKFLICKVYKWRLILCVLIMLGVIMAISFFYSLPTT</sequence>
<feature type="transmembrane region" description="Helical" evidence="8">
    <location>
        <begin position="1618"/>
        <end position="1640"/>
    </location>
</feature>
<evidence type="ECO:0000256" key="4">
    <source>
        <dbReference type="ARBA" id="ARBA00022737"/>
    </source>
</evidence>
<evidence type="ECO:0000256" key="8">
    <source>
        <dbReference type="SAM" id="Phobius"/>
    </source>
</evidence>
<dbReference type="Pfam" id="PF22901">
    <property type="entry name" value="dsrm_Ferlin"/>
    <property type="match status" value="1"/>
</dbReference>
<dbReference type="GO" id="GO:0046872">
    <property type="term" value="F:metal ion binding"/>
    <property type="evidence" value="ECO:0007669"/>
    <property type="project" value="UniProtKB-KW"/>
</dbReference>
<evidence type="ECO:0000313" key="10">
    <source>
        <dbReference type="EMBL" id="CAH1113124.1"/>
    </source>
</evidence>
<evidence type="ECO:0000256" key="5">
    <source>
        <dbReference type="ARBA" id="ARBA00022837"/>
    </source>
</evidence>
<evidence type="ECO:0000256" key="1">
    <source>
        <dbReference type="ARBA" id="ARBA00004167"/>
    </source>
</evidence>
<dbReference type="Pfam" id="PF08151">
    <property type="entry name" value="FerI"/>
    <property type="match status" value="1"/>
</dbReference>
<evidence type="ECO:0000256" key="6">
    <source>
        <dbReference type="ARBA" id="ARBA00022989"/>
    </source>
</evidence>
<dbReference type="SMART" id="SM01202">
    <property type="entry name" value="FerI"/>
    <property type="match status" value="1"/>
</dbReference>
<keyword evidence="5" id="KW-0106">Calcium</keyword>
<evidence type="ECO:0000256" key="3">
    <source>
        <dbReference type="ARBA" id="ARBA00022723"/>
    </source>
</evidence>
<evidence type="ECO:0000256" key="2">
    <source>
        <dbReference type="ARBA" id="ARBA00022692"/>
    </source>
</evidence>
<proteinExistence type="predicted"/>
<dbReference type="SMART" id="SM01201">
    <property type="entry name" value="FerB"/>
    <property type="match status" value="1"/>
</dbReference>
<dbReference type="CDD" id="cd04037">
    <property type="entry name" value="C2E_Ferlin"/>
    <property type="match status" value="1"/>
</dbReference>
<dbReference type="InterPro" id="IPR037721">
    <property type="entry name" value="Ferlin"/>
</dbReference>
<keyword evidence="6 8" id="KW-1133">Transmembrane helix</keyword>
<dbReference type="InterPro" id="IPR012968">
    <property type="entry name" value="FerIin_dom"/>
</dbReference>
<dbReference type="EMBL" id="OV651819">
    <property type="protein sequence ID" value="CAH1113124.1"/>
    <property type="molecule type" value="Genomic_DNA"/>
</dbReference>
<dbReference type="OrthoDB" id="10059618at2759"/>
<gene>
    <name evidence="10" type="ORF">PSYICH_LOCUS13846</name>
</gene>
<feature type="domain" description="C2" evidence="9">
    <location>
        <begin position="1134"/>
        <end position="1252"/>
    </location>
</feature>
<dbReference type="InterPro" id="IPR032362">
    <property type="entry name" value="Ferlin_C"/>
</dbReference>
<organism evidence="10 11">
    <name type="scientific">Psylliodes chrysocephalus</name>
    <dbReference type="NCBI Taxonomy" id="3402493"/>
    <lineage>
        <taxon>Eukaryota</taxon>
        <taxon>Metazoa</taxon>
        <taxon>Ecdysozoa</taxon>
        <taxon>Arthropoda</taxon>
        <taxon>Hexapoda</taxon>
        <taxon>Insecta</taxon>
        <taxon>Pterygota</taxon>
        <taxon>Neoptera</taxon>
        <taxon>Endopterygota</taxon>
        <taxon>Coleoptera</taxon>
        <taxon>Polyphaga</taxon>
        <taxon>Cucujiformia</taxon>
        <taxon>Chrysomeloidea</taxon>
        <taxon>Chrysomelidae</taxon>
        <taxon>Galerucinae</taxon>
        <taxon>Alticini</taxon>
        <taxon>Psylliodes</taxon>
    </lineage>
</organism>
<reference evidence="10" key="1">
    <citation type="submission" date="2022-01" db="EMBL/GenBank/DDBJ databases">
        <authorList>
            <person name="King R."/>
        </authorList>
    </citation>
    <scope>NUCLEOTIDE SEQUENCE</scope>
</reference>
<evidence type="ECO:0000313" key="11">
    <source>
        <dbReference type="Proteomes" id="UP001153636"/>
    </source>
</evidence>
<evidence type="ECO:0000259" key="9">
    <source>
        <dbReference type="PROSITE" id="PS50004"/>
    </source>
</evidence>
<dbReference type="GO" id="GO:0016020">
    <property type="term" value="C:membrane"/>
    <property type="evidence" value="ECO:0007669"/>
    <property type="project" value="UniProtKB-SubCell"/>
</dbReference>
<dbReference type="InterPro" id="IPR035892">
    <property type="entry name" value="C2_domain_sf"/>
</dbReference>
<dbReference type="SMART" id="SM00239">
    <property type="entry name" value="C2"/>
    <property type="match status" value="5"/>
</dbReference>
<dbReference type="InterPro" id="IPR037723">
    <property type="entry name" value="C2D_Ferlin"/>
</dbReference>
<keyword evidence="11" id="KW-1185">Reference proteome</keyword>
<dbReference type="InterPro" id="IPR037724">
    <property type="entry name" value="C2E_Ferlin"/>
</dbReference>
<comment type="subcellular location">
    <subcellularLocation>
        <location evidence="1">Membrane</location>
        <topology evidence="1">Single-pass membrane protein</topology>
    </subcellularLocation>
</comment>
<keyword evidence="2 8" id="KW-0812">Transmembrane</keyword>
<feature type="domain" description="C2" evidence="9">
    <location>
        <begin position="1368"/>
        <end position="1520"/>
    </location>
</feature>
<feature type="non-terminal residue" evidence="10">
    <location>
        <position position="1643"/>
    </location>
</feature>
<dbReference type="Proteomes" id="UP001153636">
    <property type="component" value="Chromosome 7"/>
</dbReference>
<keyword evidence="4" id="KW-0677">Repeat</keyword>
<dbReference type="InterPro" id="IPR000008">
    <property type="entry name" value="C2_dom"/>
</dbReference>
<feature type="domain" description="C2" evidence="9">
    <location>
        <begin position="26"/>
        <end position="142"/>
    </location>
</feature>
<dbReference type="SUPFAM" id="SSF49562">
    <property type="entry name" value="C2 domain (Calcium/lipid-binding domain, CaLB)"/>
    <property type="match status" value="5"/>
</dbReference>
<dbReference type="CDD" id="cd04017">
    <property type="entry name" value="C2D_Ferlin"/>
    <property type="match status" value="1"/>
</dbReference>
<dbReference type="InterPro" id="IPR037725">
    <property type="entry name" value="C2F_Ferlin"/>
</dbReference>
<dbReference type="Gene3D" id="2.60.40.150">
    <property type="entry name" value="C2 domain"/>
    <property type="match status" value="5"/>
</dbReference>